<gene>
    <name evidence="1" type="ORF">C4K46_03950</name>
</gene>
<organism evidence="1 2">
    <name type="scientific">Streptococcus oricebi</name>
    <dbReference type="NCBI Taxonomy" id="1547447"/>
    <lineage>
        <taxon>Bacteria</taxon>
        <taxon>Bacillati</taxon>
        <taxon>Bacillota</taxon>
        <taxon>Bacilli</taxon>
        <taxon>Lactobacillales</taxon>
        <taxon>Streptococcaceae</taxon>
        <taxon>Streptococcus</taxon>
    </lineage>
</organism>
<dbReference type="RefSeq" id="WP_209627574.1">
    <property type="nucleotide sequence ID" value="NZ_PRDG01000002.1"/>
</dbReference>
<dbReference type="EMBL" id="PRDG01000002">
    <property type="protein sequence ID" value="MBP2623089.1"/>
    <property type="molecule type" value="Genomic_DNA"/>
</dbReference>
<accession>A0ABS5B528</accession>
<comment type="caution">
    <text evidence="1">The sequence shown here is derived from an EMBL/GenBank/DDBJ whole genome shotgun (WGS) entry which is preliminary data.</text>
</comment>
<sequence>MKNLEIKKCKWPKCQKEVYDEKMLFCGEHEKIGKSWLKKGVKSVVGVVGAGILYQIKKKN</sequence>
<dbReference type="Proteomes" id="UP001519296">
    <property type="component" value="Unassembled WGS sequence"/>
</dbReference>
<name>A0ABS5B528_9STRE</name>
<reference evidence="1 2" key="1">
    <citation type="submission" date="2018-02" db="EMBL/GenBank/DDBJ databases">
        <title>Draft genome sequence of Streptococcus oricebi CCUG 70868T type strain.</title>
        <authorList>
            <person name="Mendez V."/>
            <person name="Salva-Serra F."/>
            <person name="Jaen-Luchoro D."/>
            <person name="Gonzales-Siles L."/>
            <person name="Karlsson R."/>
            <person name="Engstrom-Jakobsson H."/>
            <person name="Busquets A."/>
            <person name="Gomila M."/>
            <person name="Pineiro-Iglesias B."/>
            <person name="Bennasar-Figueras A."/>
            <person name="Seeger M."/>
            <person name="Moore E."/>
        </authorList>
    </citation>
    <scope>NUCLEOTIDE SEQUENCE [LARGE SCALE GENOMIC DNA]</scope>
    <source>
        <strain evidence="1 2">CCUG 70868</strain>
    </source>
</reference>
<evidence type="ECO:0000313" key="1">
    <source>
        <dbReference type="EMBL" id="MBP2623089.1"/>
    </source>
</evidence>
<keyword evidence="2" id="KW-1185">Reference proteome</keyword>
<evidence type="ECO:0000313" key="2">
    <source>
        <dbReference type="Proteomes" id="UP001519296"/>
    </source>
</evidence>
<proteinExistence type="predicted"/>
<protein>
    <submittedName>
        <fullName evidence="1">Uncharacterized protein</fullName>
    </submittedName>
</protein>